<dbReference type="SUPFAM" id="SSF54452">
    <property type="entry name" value="MHC antigen-recognition domain"/>
    <property type="match status" value="1"/>
</dbReference>
<evidence type="ECO:0000256" key="2">
    <source>
        <dbReference type="ARBA" id="ARBA00023180"/>
    </source>
</evidence>
<evidence type="ECO:0000313" key="5">
    <source>
        <dbReference type="Proteomes" id="UP000234681"/>
    </source>
</evidence>
<dbReference type="Pfam" id="PF00993">
    <property type="entry name" value="MHC_II_alpha"/>
    <property type="match status" value="1"/>
</dbReference>
<name>A6JJF4_RAT</name>
<dbReference type="SMART" id="SM00920">
    <property type="entry name" value="MHC_II_alpha"/>
    <property type="match status" value="1"/>
</dbReference>
<dbReference type="GO" id="GO:0042613">
    <property type="term" value="C:MHC class II protein complex"/>
    <property type="evidence" value="ECO:0007669"/>
    <property type="project" value="InterPro"/>
</dbReference>
<dbReference type="GO" id="GO:0019882">
    <property type="term" value="P:antigen processing and presentation"/>
    <property type="evidence" value="ECO:0007669"/>
    <property type="project" value="InterPro"/>
</dbReference>
<proteinExistence type="predicted"/>
<keyword evidence="2" id="KW-0325">Glycoprotein</keyword>
<protein>
    <submittedName>
        <fullName evidence="4">RT1 class II, locus Ha</fullName>
    </submittedName>
</protein>
<accession>A6JJF4</accession>
<reference evidence="5" key="1">
    <citation type="submission" date="2005-09" db="EMBL/GenBank/DDBJ databases">
        <authorList>
            <person name="Mural R.J."/>
            <person name="Li P.W."/>
            <person name="Adams M.D."/>
            <person name="Amanatides P.G."/>
            <person name="Baden-Tillson H."/>
            <person name="Barnstead M."/>
            <person name="Chin S.H."/>
            <person name="Dew I."/>
            <person name="Evans C.A."/>
            <person name="Ferriera S."/>
            <person name="Flanigan M."/>
            <person name="Fosler C."/>
            <person name="Glodek A."/>
            <person name="Gu Z."/>
            <person name="Holt R.A."/>
            <person name="Jennings D."/>
            <person name="Kraft C.L."/>
            <person name="Lu F."/>
            <person name="Nguyen T."/>
            <person name="Nusskern D.R."/>
            <person name="Pfannkoch C.M."/>
            <person name="Sitter C."/>
            <person name="Sutton G.G."/>
            <person name="Venter J.C."/>
            <person name="Wang Z."/>
            <person name="Woodage T."/>
            <person name="Zheng X.H."/>
            <person name="Zhong F."/>
        </authorList>
    </citation>
    <scope>NUCLEOTIDE SEQUENCE [LARGE SCALE GENOMIC DNA]</scope>
    <source>
        <strain>BN</strain>
        <strain evidence="5">Sprague-Dawley</strain>
    </source>
</reference>
<evidence type="ECO:0000313" key="6">
    <source>
        <dbReference type="RGD" id="1595921"/>
    </source>
</evidence>
<dbReference type="AlphaFoldDB" id="A6JJF4"/>
<dbReference type="InterPro" id="IPR001003">
    <property type="entry name" value="MHC_II_a_N"/>
</dbReference>
<dbReference type="EMBL" id="CH473988">
    <property type="protein sequence ID" value="EDL96820.1"/>
    <property type="molecule type" value="Genomic_DNA"/>
</dbReference>
<gene>
    <name evidence="4 6" type="primary">RT1-Ha</name>
    <name evidence="4" type="ORF">rCG_60591</name>
</gene>
<dbReference type="InterPro" id="IPR011162">
    <property type="entry name" value="MHC_I/II-like_Ag-recog"/>
</dbReference>
<dbReference type="GO" id="GO:0006955">
    <property type="term" value="P:immune response"/>
    <property type="evidence" value="ECO:0007669"/>
    <property type="project" value="InterPro"/>
</dbReference>
<dbReference type="Proteomes" id="UP000234681">
    <property type="component" value="Chromosome 20"/>
</dbReference>
<dbReference type="Gene3D" id="3.10.320.10">
    <property type="entry name" value="Class II Histocompatibility Antigen, M Beta Chain, Chain B, domain 1"/>
    <property type="match status" value="1"/>
</dbReference>
<keyword evidence="1" id="KW-1015">Disulfide bond</keyword>
<dbReference type="RGD" id="1595921">
    <property type="gene designation" value="RT1-Ha"/>
</dbReference>
<evidence type="ECO:0000256" key="1">
    <source>
        <dbReference type="ARBA" id="ARBA00023157"/>
    </source>
</evidence>
<organism evidence="4 5">
    <name type="scientific">Rattus norvegicus</name>
    <name type="common">Rat</name>
    <dbReference type="NCBI Taxonomy" id="10116"/>
    <lineage>
        <taxon>Eukaryota</taxon>
        <taxon>Metazoa</taxon>
        <taxon>Chordata</taxon>
        <taxon>Craniata</taxon>
        <taxon>Vertebrata</taxon>
        <taxon>Euteleostomi</taxon>
        <taxon>Mammalia</taxon>
        <taxon>Eutheria</taxon>
        <taxon>Euarchontoglires</taxon>
        <taxon>Glires</taxon>
        <taxon>Rodentia</taxon>
        <taxon>Myomorpha</taxon>
        <taxon>Muroidea</taxon>
        <taxon>Muridae</taxon>
        <taxon>Murinae</taxon>
        <taxon>Rattus</taxon>
    </lineage>
</organism>
<evidence type="ECO:0000259" key="3">
    <source>
        <dbReference type="SMART" id="SM00920"/>
    </source>
</evidence>
<dbReference type="InterPro" id="IPR014745">
    <property type="entry name" value="MHC_II_a/b_N"/>
</dbReference>
<feature type="domain" description="MHC class II alpha chain N-terminal" evidence="3">
    <location>
        <begin position="1"/>
        <end position="62"/>
    </location>
</feature>
<dbReference type="AGR" id="RGD:1595921"/>
<evidence type="ECO:0000313" key="4">
    <source>
        <dbReference type="EMBL" id="EDL96820.1"/>
    </source>
</evidence>
<sequence length="86" mass="9815">MYAFDGDEQFYVDLDREETVWDLPEFSKVYAFDAQEALPYIDSLKNNLRALIQRYNVTQDPSGGFFLLLPPSGEGEDPCAQCHMAT</sequence>